<sequence>MTTQNLGLELRYLKTLKAIHQSGSLVDAAGRLHLTQSALSHQLKELEHRIGMEVFIRKSRPPRFTTAGLKLLELAEEVLPRFKATEQSLLRLAGGKSGRLHIAIECHSCYQWLMPTIGEYRQHWAEVEMDFSTAFNFAPLPALSRGELDLVVTSDPTPIDGIEYIPLFRYEMLLAIAKTHPLKEKEFVIPLDLQNEILITYPVERERLAVFYEFLDPADIDPADIRTAELTLMMLQLVASQRGVSALPCWALAEYLDKGQVSAVRLGKEGLWSTLYAAIRIEQKEQPYIISFISSARETCFETLTAIKLA</sequence>
<dbReference type="Pfam" id="PF03466">
    <property type="entry name" value="LysR_substrate"/>
    <property type="match status" value="1"/>
</dbReference>
<dbReference type="Gene3D" id="3.40.190.10">
    <property type="entry name" value="Periplasmic binding protein-like II"/>
    <property type="match status" value="1"/>
</dbReference>
<evidence type="ECO:0000256" key="2">
    <source>
        <dbReference type="ARBA" id="ARBA00009437"/>
    </source>
</evidence>
<gene>
    <name evidence="13" type="ORF">GV64_21555</name>
</gene>
<dbReference type="Pfam" id="PF00126">
    <property type="entry name" value="HTH_1"/>
    <property type="match status" value="1"/>
</dbReference>
<protein>
    <recommendedName>
        <fullName evidence="3">HTH-type transcriptional regulator MetR</fullName>
    </recommendedName>
</protein>
<evidence type="ECO:0000313" key="14">
    <source>
        <dbReference type="Proteomes" id="UP000027997"/>
    </source>
</evidence>
<dbReference type="PANTHER" id="PTHR30126">
    <property type="entry name" value="HTH-TYPE TRANSCRIPTIONAL REGULATOR"/>
    <property type="match status" value="1"/>
</dbReference>
<dbReference type="GO" id="GO:0003700">
    <property type="term" value="F:DNA-binding transcription factor activity"/>
    <property type="evidence" value="ECO:0007669"/>
    <property type="project" value="InterPro"/>
</dbReference>
<dbReference type="InterPro" id="IPR005119">
    <property type="entry name" value="LysR_subst-bd"/>
</dbReference>
<proteinExistence type="inferred from homology"/>
<evidence type="ECO:0000256" key="6">
    <source>
        <dbReference type="ARBA" id="ARBA00022605"/>
    </source>
</evidence>
<dbReference type="PRINTS" id="PR00039">
    <property type="entry name" value="HTHLYSR"/>
</dbReference>
<dbReference type="PROSITE" id="PS50931">
    <property type="entry name" value="HTH_LYSR"/>
    <property type="match status" value="1"/>
</dbReference>
<feature type="domain" description="HTH lysR-type" evidence="12">
    <location>
        <begin position="8"/>
        <end position="65"/>
    </location>
</feature>
<dbReference type="InterPro" id="IPR036388">
    <property type="entry name" value="WH-like_DNA-bd_sf"/>
</dbReference>
<dbReference type="InterPro" id="IPR000847">
    <property type="entry name" value="LysR_HTH_N"/>
</dbReference>
<dbReference type="STRING" id="305900.GV64_21555"/>
<keyword evidence="14" id="KW-1185">Reference proteome</keyword>
<keyword evidence="5" id="KW-0678">Repressor</keyword>
<dbReference type="AlphaFoldDB" id="A0A081KFN5"/>
<dbReference type="GO" id="GO:0000976">
    <property type="term" value="F:transcription cis-regulatory region binding"/>
    <property type="evidence" value="ECO:0007669"/>
    <property type="project" value="TreeGrafter"/>
</dbReference>
<keyword evidence="4" id="KW-0963">Cytoplasm</keyword>
<evidence type="ECO:0000256" key="11">
    <source>
        <dbReference type="ARBA" id="ARBA00023167"/>
    </source>
</evidence>
<evidence type="ECO:0000259" key="12">
    <source>
        <dbReference type="PROSITE" id="PS50931"/>
    </source>
</evidence>
<evidence type="ECO:0000313" key="13">
    <source>
        <dbReference type="EMBL" id="KEI72961.1"/>
    </source>
</evidence>
<dbReference type="GO" id="GO:0005737">
    <property type="term" value="C:cytoplasm"/>
    <property type="evidence" value="ECO:0007669"/>
    <property type="project" value="UniProtKB-SubCell"/>
</dbReference>
<dbReference type="SUPFAM" id="SSF46785">
    <property type="entry name" value="Winged helix' DNA-binding domain"/>
    <property type="match status" value="1"/>
</dbReference>
<dbReference type="InterPro" id="IPR037406">
    <property type="entry name" value="MetR_PBP2"/>
</dbReference>
<keyword evidence="6" id="KW-0028">Amino-acid biosynthesis</keyword>
<dbReference type="EMBL" id="JOJP01000001">
    <property type="protein sequence ID" value="KEI72961.1"/>
    <property type="molecule type" value="Genomic_DNA"/>
</dbReference>
<evidence type="ECO:0000256" key="9">
    <source>
        <dbReference type="ARBA" id="ARBA00023159"/>
    </source>
</evidence>
<dbReference type="GO" id="GO:0009086">
    <property type="term" value="P:methionine biosynthetic process"/>
    <property type="evidence" value="ECO:0007669"/>
    <property type="project" value="UniProtKB-KW"/>
</dbReference>
<name>A0A081KFN5_9GAMM</name>
<keyword evidence="9" id="KW-0010">Activator</keyword>
<reference evidence="13 14" key="1">
    <citation type="submission" date="2014-06" db="EMBL/GenBank/DDBJ databases">
        <title>Whole Genome Sequences of Three Symbiotic Endozoicomonas Bacteria.</title>
        <authorList>
            <person name="Neave M.J."/>
            <person name="Apprill A."/>
            <person name="Voolstra C.R."/>
        </authorList>
    </citation>
    <scope>NUCLEOTIDE SEQUENCE [LARGE SCALE GENOMIC DNA]</scope>
    <source>
        <strain evidence="13 14">DSM 22380</strain>
    </source>
</reference>
<accession>A0A081KFN5</accession>
<evidence type="ECO:0000256" key="8">
    <source>
        <dbReference type="ARBA" id="ARBA00023125"/>
    </source>
</evidence>
<organism evidence="13 14">
    <name type="scientific">Endozoicomonas elysicola</name>
    <dbReference type="NCBI Taxonomy" id="305900"/>
    <lineage>
        <taxon>Bacteria</taxon>
        <taxon>Pseudomonadati</taxon>
        <taxon>Pseudomonadota</taxon>
        <taxon>Gammaproteobacteria</taxon>
        <taxon>Oceanospirillales</taxon>
        <taxon>Endozoicomonadaceae</taxon>
        <taxon>Endozoicomonas</taxon>
    </lineage>
</organism>
<comment type="subcellular location">
    <subcellularLocation>
        <location evidence="1">Cytoplasm</location>
    </subcellularLocation>
</comment>
<dbReference type="eggNOG" id="COG0583">
    <property type="taxonomic scope" value="Bacteria"/>
</dbReference>
<dbReference type="InterPro" id="IPR036390">
    <property type="entry name" value="WH_DNA-bd_sf"/>
</dbReference>
<comment type="caution">
    <text evidence="13">The sequence shown here is derived from an EMBL/GenBank/DDBJ whole genome shotgun (WGS) entry which is preliminary data.</text>
</comment>
<dbReference type="CDD" id="cd08441">
    <property type="entry name" value="PBP2_MetR"/>
    <property type="match status" value="1"/>
</dbReference>
<evidence type="ECO:0000256" key="7">
    <source>
        <dbReference type="ARBA" id="ARBA00023015"/>
    </source>
</evidence>
<keyword evidence="10" id="KW-0804">Transcription</keyword>
<comment type="similarity">
    <text evidence="2">Belongs to the LysR transcriptional regulatory family.</text>
</comment>
<evidence type="ECO:0000256" key="1">
    <source>
        <dbReference type="ARBA" id="ARBA00004496"/>
    </source>
</evidence>
<evidence type="ECO:0000256" key="3">
    <source>
        <dbReference type="ARBA" id="ARBA00019365"/>
    </source>
</evidence>
<keyword evidence="11" id="KW-0486">Methionine biosynthesis</keyword>
<evidence type="ECO:0000256" key="4">
    <source>
        <dbReference type="ARBA" id="ARBA00022490"/>
    </source>
</evidence>
<dbReference type="SUPFAM" id="SSF53850">
    <property type="entry name" value="Periplasmic binding protein-like II"/>
    <property type="match status" value="1"/>
</dbReference>
<keyword evidence="7" id="KW-0805">Transcription regulation</keyword>
<dbReference type="RefSeq" id="WP_020581662.1">
    <property type="nucleotide sequence ID" value="NZ_JOJP01000001.1"/>
</dbReference>
<evidence type="ECO:0000256" key="5">
    <source>
        <dbReference type="ARBA" id="ARBA00022491"/>
    </source>
</evidence>
<dbReference type="Gene3D" id="1.10.10.10">
    <property type="entry name" value="Winged helix-like DNA-binding domain superfamily/Winged helix DNA-binding domain"/>
    <property type="match status" value="1"/>
</dbReference>
<dbReference type="PANTHER" id="PTHR30126:SF25">
    <property type="entry name" value="HTH-TYPE TRANSCRIPTIONAL REGULATOR METR"/>
    <property type="match status" value="1"/>
</dbReference>
<dbReference type="Proteomes" id="UP000027997">
    <property type="component" value="Unassembled WGS sequence"/>
</dbReference>
<evidence type="ECO:0000256" key="10">
    <source>
        <dbReference type="ARBA" id="ARBA00023163"/>
    </source>
</evidence>
<keyword evidence="8" id="KW-0238">DNA-binding</keyword>